<proteinExistence type="predicted"/>
<dbReference type="AlphaFoldDB" id="A0A9D5D749"/>
<organism evidence="2 3">
    <name type="scientific">Dioscorea zingiberensis</name>
    <dbReference type="NCBI Taxonomy" id="325984"/>
    <lineage>
        <taxon>Eukaryota</taxon>
        <taxon>Viridiplantae</taxon>
        <taxon>Streptophyta</taxon>
        <taxon>Embryophyta</taxon>
        <taxon>Tracheophyta</taxon>
        <taxon>Spermatophyta</taxon>
        <taxon>Magnoliopsida</taxon>
        <taxon>Liliopsida</taxon>
        <taxon>Dioscoreales</taxon>
        <taxon>Dioscoreaceae</taxon>
        <taxon>Dioscorea</taxon>
    </lineage>
</organism>
<sequence length="106" mass="12127">MVKCRTTGGYAPEYAYPIFETYQPHLNTSTMSRTVMSRSTVACSVSIQKQLVQSTNPQMWKNIKQHMNTGNQKNRYPNHINKHSHDASKRYTIPGNKNAKETHTKG</sequence>
<evidence type="ECO:0000313" key="2">
    <source>
        <dbReference type="EMBL" id="KAJ0985315.1"/>
    </source>
</evidence>
<reference evidence="2" key="2">
    <citation type="journal article" date="2022" name="Hortic Res">
        <title>The genome of Dioscorea zingiberensis sheds light on the biosynthesis, origin and evolution of the medicinally important diosgenin saponins.</title>
        <authorList>
            <person name="Li Y."/>
            <person name="Tan C."/>
            <person name="Li Z."/>
            <person name="Guo J."/>
            <person name="Li S."/>
            <person name="Chen X."/>
            <person name="Wang C."/>
            <person name="Dai X."/>
            <person name="Yang H."/>
            <person name="Song W."/>
            <person name="Hou L."/>
            <person name="Xu J."/>
            <person name="Tong Z."/>
            <person name="Xu A."/>
            <person name="Yuan X."/>
            <person name="Wang W."/>
            <person name="Yang Q."/>
            <person name="Chen L."/>
            <person name="Sun Z."/>
            <person name="Wang K."/>
            <person name="Pan B."/>
            <person name="Chen J."/>
            <person name="Bao Y."/>
            <person name="Liu F."/>
            <person name="Qi X."/>
            <person name="Gang D.R."/>
            <person name="Wen J."/>
            <person name="Li J."/>
        </authorList>
    </citation>
    <scope>NUCLEOTIDE SEQUENCE</scope>
    <source>
        <strain evidence="2">Dzin_1.0</strain>
    </source>
</reference>
<evidence type="ECO:0000313" key="3">
    <source>
        <dbReference type="Proteomes" id="UP001085076"/>
    </source>
</evidence>
<evidence type="ECO:0000256" key="1">
    <source>
        <dbReference type="SAM" id="MobiDB-lite"/>
    </source>
</evidence>
<feature type="region of interest" description="Disordered" evidence="1">
    <location>
        <begin position="68"/>
        <end position="106"/>
    </location>
</feature>
<name>A0A9D5D749_9LILI</name>
<reference evidence="2" key="1">
    <citation type="submission" date="2021-03" db="EMBL/GenBank/DDBJ databases">
        <authorList>
            <person name="Li Z."/>
            <person name="Yang C."/>
        </authorList>
    </citation>
    <scope>NUCLEOTIDE SEQUENCE</scope>
    <source>
        <strain evidence="2">Dzin_1.0</strain>
        <tissue evidence="2">Leaf</tissue>
    </source>
</reference>
<accession>A0A9D5D749</accession>
<gene>
    <name evidence="2" type="ORF">J5N97_003671</name>
</gene>
<protein>
    <submittedName>
        <fullName evidence="2">Uncharacterized protein</fullName>
    </submittedName>
</protein>
<dbReference type="EMBL" id="JAGGNH010000001">
    <property type="protein sequence ID" value="KAJ0985315.1"/>
    <property type="molecule type" value="Genomic_DNA"/>
</dbReference>
<dbReference type="Proteomes" id="UP001085076">
    <property type="component" value="Miscellaneous, Linkage group lg01"/>
</dbReference>
<keyword evidence="3" id="KW-1185">Reference proteome</keyword>
<comment type="caution">
    <text evidence="2">The sequence shown here is derived from an EMBL/GenBank/DDBJ whole genome shotgun (WGS) entry which is preliminary data.</text>
</comment>